<evidence type="ECO:0000256" key="1">
    <source>
        <dbReference type="ARBA" id="ARBA00023015"/>
    </source>
</evidence>
<dbReference type="InterPro" id="IPR009057">
    <property type="entry name" value="Homeodomain-like_sf"/>
</dbReference>
<evidence type="ECO:0000259" key="5">
    <source>
        <dbReference type="PROSITE" id="PS50977"/>
    </source>
</evidence>
<accession>A0AAD1HH49</accession>
<dbReference type="GO" id="GO:0003700">
    <property type="term" value="F:DNA-binding transcription factor activity"/>
    <property type="evidence" value="ECO:0007669"/>
    <property type="project" value="TreeGrafter"/>
</dbReference>
<organism evidence="6 7">
    <name type="scientific">Mycolicibacterium aichiense</name>
    <dbReference type="NCBI Taxonomy" id="1799"/>
    <lineage>
        <taxon>Bacteria</taxon>
        <taxon>Bacillati</taxon>
        <taxon>Actinomycetota</taxon>
        <taxon>Actinomycetes</taxon>
        <taxon>Mycobacteriales</taxon>
        <taxon>Mycobacteriaceae</taxon>
        <taxon>Mycolicibacterium</taxon>
    </lineage>
</organism>
<dbReference type="KEGG" id="maic:MAIC_00750"/>
<evidence type="ECO:0000313" key="6">
    <source>
        <dbReference type="EMBL" id="BBX05272.1"/>
    </source>
</evidence>
<dbReference type="PANTHER" id="PTHR30055:SF149">
    <property type="entry name" value="TETR-FAMILY TRANSCRIPTIONAL REGULATOR"/>
    <property type="match status" value="1"/>
</dbReference>
<reference evidence="6 7" key="1">
    <citation type="journal article" date="2019" name="Emerg. Microbes Infect.">
        <title>Comprehensive subspecies identification of 175 nontuberculous mycobacteria species based on 7547 genomic profiles.</title>
        <authorList>
            <person name="Matsumoto Y."/>
            <person name="Kinjo T."/>
            <person name="Motooka D."/>
            <person name="Nabeya D."/>
            <person name="Jung N."/>
            <person name="Uechi K."/>
            <person name="Horii T."/>
            <person name="Iida T."/>
            <person name="Fujita J."/>
            <person name="Nakamura S."/>
        </authorList>
    </citation>
    <scope>NUCLEOTIDE SEQUENCE [LARGE SCALE GENOMIC DNA]</scope>
    <source>
        <strain evidence="6 7">JCM 6376</strain>
    </source>
</reference>
<evidence type="ECO:0000256" key="2">
    <source>
        <dbReference type="ARBA" id="ARBA00023125"/>
    </source>
</evidence>
<dbReference type="PROSITE" id="PS01081">
    <property type="entry name" value="HTH_TETR_1"/>
    <property type="match status" value="1"/>
</dbReference>
<keyword evidence="1" id="KW-0805">Transcription regulation</keyword>
<dbReference type="AlphaFoldDB" id="A0AAD1HH49"/>
<dbReference type="Gene3D" id="1.10.357.10">
    <property type="entry name" value="Tetracycline Repressor, domain 2"/>
    <property type="match status" value="1"/>
</dbReference>
<gene>
    <name evidence="6" type="ORF">MAIC_00750</name>
</gene>
<dbReference type="SUPFAM" id="SSF46689">
    <property type="entry name" value="Homeodomain-like"/>
    <property type="match status" value="1"/>
</dbReference>
<feature type="domain" description="HTH tetR-type" evidence="5">
    <location>
        <begin position="94"/>
        <end position="154"/>
    </location>
</feature>
<evidence type="ECO:0000256" key="4">
    <source>
        <dbReference type="PROSITE-ProRule" id="PRU00335"/>
    </source>
</evidence>
<dbReference type="Gene3D" id="1.10.10.60">
    <property type="entry name" value="Homeodomain-like"/>
    <property type="match status" value="1"/>
</dbReference>
<protein>
    <recommendedName>
        <fullName evidence="5">HTH tetR-type domain-containing protein</fullName>
    </recommendedName>
</protein>
<name>A0AAD1HH49_9MYCO</name>
<keyword evidence="3" id="KW-0804">Transcription</keyword>
<dbReference type="GO" id="GO:0000976">
    <property type="term" value="F:transcription cis-regulatory region binding"/>
    <property type="evidence" value="ECO:0007669"/>
    <property type="project" value="TreeGrafter"/>
</dbReference>
<dbReference type="SUPFAM" id="SSF48498">
    <property type="entry name" value="Tetracyclin repressor-like, C-terminal domain"/>
    <property type="match status" value="1"/>
</dbReference>
<dbReference type="InterPro" id="IPR001647">
    <property type="entry name" value="HTH_TetR"/>
</dbReference>
<keyword evidence="2 4" id="KW-0238">DNA-binding</keyword>
<dbReference type="Proteomes" id="UP000467327">
    <property type="component" value="Chromosome"/>
</dbReference>
<dbReference type="InterPro" id="IPR036271">
    <property type="entry name" value="Tet_transcr_reg_TetR-rel_C_sf"/>
</dbReference>
<dbReference type="PANTHER" id="PTHR30055">
    <property type="entry name" value="HTH-TYPE TRANSCRIPTIONAL REGULATOR RUTR"/>
    <property type="match status" value="1"/>
</dbReference>
<dbReference type="Pfam" id="PF00440">
    <property type="entry name" value="TetR_N"/>
    <property type="match status" value="1"/>
</dbReference>
<dbReference type="InterPro" id="IPR050109">
    <property type="entry name" value="HTH-type_TetR-like_transc_reg"/>
</dbReference>
<evidence type="ECO:0000256" key="3">
    <source>
        <dbReference type="ARBA" id="ARBA00023163"/>
    </source>
</evidence>
<proteinExistence type="predicted"/>
<sequence length="277" mass="30068">MVAFAAGTPTTIHCEESGAAFAVGANSKLNSIARPIRITTLATAFMVTGGCGRSAVAKWPFAGIGQYWTVLPGRSMVGAVTRIVDYAAESSPWSAREAELLAATLQLLQQHGYERLTVDAVAATAKASKATVYRRWPSKGELVLAAFIEGVRCAAVRPDTGSLREDLLRLGEAITEHAAEHSATIRAVMVEVSRDPALREAMQHQFLDQRKALIESVLQHAVDRGEIQAEAITEELWDLMPGYLIFRSIVPNRPPDRRTVQVIVDNVIVPSLTRPIS</sequence>
<evidence type="ECO:0000313" key="7">
    <source>
        <dbReference type="Proteomes" id="UP000467327"/>
    </source>
</evidence>
<dbReference type="InterPro" id="IPR011075">
    <property type="entry name" value="TetR_C"/>
</dbReference>
<dbReference type="EMBL" id="AP022561">
    <property type="protein sequence ID" value="BBX05272.1"/>
    <property type="molecule type" value="Genomic_DNA"/>
</dbReference>
<keyword evidence="7" id="KW-1185">Reference proteome</keyword>
<feature type="DNA-binding region" description="H-T-H motif" evidence="4">
    <location>
        <begin position="117"/>
        <end position="136"/>
    </location>
</feature>
<dbReference type="PRINTS" id="PR00455">
    <property type="entry name" value="HTHTETR"/>
</dbReference>
<dbReference type="PROSITE" id="PS50977">
    <property type="entry name" value="HTH_TETR_2"/>
    <property type="match status" value="1"/>
</dbReference>
<dbReference type="Pfam" id="PF16859">
    <property type="entry name" value="TetR_C_11"/>
    <property type="match status" value="1"/>
</dbReference>
<dbReference type="InterPro" id="IPR023772">
    <property type="entry name" value="DNA-bd_HTH_TetR-type_CS"/>
</dbReference>